<feature type="domain" description="HhH-GPD" evidence="5">
    <location>
        <begin position="48"/>
        <end position="200"/>
    </location>
</feature>
<dbReference type="GO" id="GO:0032131">
    <property type="term" value="F:alkylated DNA binding"/>
    <property type="evidence" value="ECO:0007669"/>
    <property type="project" value="TreeGrafter"/>
</dbReference>
<dbReference type="OrthoDB" id="9785929at2"/>
<dbReference type="GO" id="GO:0006307">
    <property type="term" value="P:DNA alkylation repair"/>
    <property type="evidence" value="ECO:0007669"/>
    <property type="project" value="TreeGrafter"/>
</dbReference>
<dbReference type="GO" id="GO:0032993">
    <property type="term" value="C:protein-DNA complex"/>
    <property type="evidence" value="ECO:0007669"/>
    <property type="project" value="TreeGrafter"/>
</dbReference>
<protein>
    <recommendedName>
        <fullName evidence="2">DNA-3-methyladenine glycosylase II</fullName>
        <ecNumber evidence="2">3.2.2.21</ecNumber>
    </recommendedName>
</protein>
<name>A0A845MK01_9PROT</name>
<proteinExistence type="predicted"/>
<dbReference type="AlphaFoldDB" id="A0A845MK01"/>
<dbReference type="InterPro" id="IPR003265">
    <property type="entry name" value="HhH-GPD_domain"/>
</dbReference>
<dbReference type="GO" id="GO:0006285">
    <property type="term" value="P:base-excision repair, AP site formation"/>
    <property type="evidence" value="ECO:0007669"/>
    <property type="project" value="TreeGrafter"/>
</dbReference>
<dbReference type="GO" id="GO:0008725">
    <property type="term" value="F:DNA-3-methyladenine glycosylase activity"/>
    <property type="evidence" value="ECO:0007669"/>
    <property type="project" value="TreeGrafter"/>
</dbReference>
<dbReference type="GO" id="GO:0005737">
    <property type="term" value="C:cytoplasm"/>
    <property type="evidence" value="ECO:0007669"/>
    <property type="project" value="TreeGrafter"/>
</dbReference>
<dbReference type="Gene3D" id="1.10.1670.40">
    <property type="match status" value="1"/>
</dbReference>
<dbReference type="PANTHER" id="PTHR43003">
    <property type="entry name" value="DNA-3-METHYLADENINE GLYCOSYLASE"/>
    <property type="match status" value="1"/>
</dbReference>
<evidence type="ECO:0000313" key="7">
    <source>
        <dbReference type="Proteomes" id="UP000445696"/>
    </source>
</evidence>
<keyword evidence="7" id="KW-1185">Reference proteome</keyword>
<dbReference type="EMBL" id="WTVA01000015">
    <property type="protein sequence ID" value="MZR24268.1"/>
    <property type="molecule type" value="Genomic_DNA"/>
</dbReference>
<evidence type="ECO:0000256" key="2">
    <source>
        <dbReference type="ARBA" id="ARBA00012000"/>
    </source>
</evidence>
<accession>A0A845MK01</accession>
<dbReference type="InterPro" id="IPR011257">
    <property type="entry name" value="DNA_glycosylase"/>
</dbReference>
<comment type="caution">
    <text evidence="6">The sequence shown here is derived from an EMBL/GenBank/DDBJ whole genome shotgun (WGS) entry which is preliminary data.</text>
</comment>
<sequence length="214" mass="23867">MTADGDSAAALAFIADRDPDFAHALTLIQPLPDRGRPAGFEHLTKIIVEQQVSLASAEAIWRRLTAAVTPFTPDRLIRHGEEELRALGLSRQKARYCRALAEEIIEGRLLLEALHGHDDDAVRDQLTQVKGIGRWTAEIYMISCLGRTDIWPAGDVALQAALGHLKKLPDRPDIATMDALAEPLRPYRTFAARILWRYYADVVQAPTRRKNTAQ</sequence>
<dbReference type="EC" id="3.2.2.21" evidence="2"/>
<gene>
    <name evidence="6" type="ORF">GQF03_18180</name>
</gene>
<dbReference type="PANTHER" id="PTHR43003:SF5">
    <property type="entry name" value="DNA-3-METHYLADENINE GLYCOSYLASE"/>
    <property type="match status" value="1"/>
</dbReference>
<evidence type="ECO:0000256" key="1">
    <source>
        <dbReference type="ARBA" id="ARBA00000086"/>
    </source>
</evidence>
<organism evidence="6 7">
    <name type="scientific">Sneathiella chungangensis</name>
    <dbReference type="NCBI Taxonomy" id="1418234"/>
    <lineage>
        <taxon>Bacteria</taxon>
        <taxon>Pseudomonadati</taxon>
        <taxon>Pseudomonadota</taxon>
        <taxon>Alphaproteobacteria</taxon>
        <taxon>Sneathiellales</taxon>
        <taxon>Sneathiellaceae</taxon>
        <taxon>Sneathiella</taxon>
    </lineage>
</organism>
<evidence type="ECO:0000256" key="4">
    <source>
        <dbReference type="ARBA" id="ARBA00023204"/>
    </source>
</evidence>
<dbReference type="CDD" id="cd00056">
    <property type="entry name" value="ENDO3c"/>
    <property type="match status" value="1"/>
</dbReference>
<dbReference type="SMART" id="SM00478">
    <property type="entry name" value="ENDO3c"/>
    <property type="match status" value="1"/>
</dbReference>
<dbReference type="GO" id="GO:0043916">
    <property type="term" value="F:DNA-7-methylguanine glycosylase activity"/>
    <property type="evidence" value="ECO:0007669"/>
    <property type="project" value="TreeGrafter"/>
</dbReference>
<evidence type="ECO:0000313" key="6">
    <source>
        <dbReference type="EMBL" id="MZR24268.1"/>
    </source>
</evidence>
<dbReference type="InterPro" id="IPR051912">
    <property type="entry name" value="Alkylbase_DNA_Glycosylase/TA"/>
</dbReference>
<keyword evidence="3" id="KW-0227">DNA damage</keyword>
<evidence type="ECO:0000256" key="3">
    <source>
        <dbReference type="ARBA" id="ARBA00022763"/>
    </source>
</evidence>
<dbReference type="Pfam" id="PF00730">
    <property type="entry name" value="HhH-GPD"/>
    <property type="match status" value="1"/>
</dbReference>
<dbReference type="Proteomes" id="UP000445696">
    <property type="component" value="Unassembled WGS sequence"/>
</dbReference>
<comment type="catalytic activity">
    <reaction evidence="1">
        <text>Hydrolysis of alkylated DNA, releasing 3-methyladenine, 3-methylguanine, 7-methylguanine and 7-methyladenine.</text>
        <dbReference type="EC" id="3.2.2.21"/>
    </reaction>
</comment>
<dbReference type="RefSeq" id="WP_161340716.1">
    <property type="nucleotide sequence ID" value="NZ_JBHSDG010000003.1"/>
</dbReference>
<evidence type="ECO:0000259" key="5">
    <source>
        <dbReference type="SMART" id="SM00478"/>
    </source>
</evidence>
<dbReference type="SUPFAM" id="SSF48150">
    <property type="entry name" value="DNA-glycosylase"/>
    <property type="match status" value="1"/>
</dbReference>
<dbReference type="Gene3D" id="1.10.340.30">
    <property type="entry name" value="Hypothetical protein, domain 2"/>
    <property type="match status" value="1"/>
</dbReference>
<reference evidence="6 7" key="1">
    <citation type="journal article" date="2014" name="Int. J. Syst. Evol. Microbiol.">
        <title>Sneathiella chungangensis sp. nov., isolated from a marine sand, and emended description of the genus Sneathiella.</title>
        <authorList>
            <person name="Siamphan C."/>
            <person name="Kim H."/>
            <person name="Lee J.S."/>
            <person name="Kim W."/>
        </authorList>
    </citation>
    <scope>NUCLEOTIDE SEQUENCE [LARGE SCALE GENOMIC DNA]</scope>
    <source>
        <strain evidence="6 7">KCTC 32476</strain>
    </source>
</reference>
<keyword evidence="4" id="KW-0234">DNA repair</keyword>